<gene>
    <name evidence="1" type="ORF">E2C01_033046</name>
</gene>
<dbReference type="EMBL" id="VSRR010004385">
    <property type="protein sequence ID" value="MPC39509.1"/>
    <property type="molecule type" value="Genomic_DNA"/>
</dbReference>
<name>A0A5B7F2Q3_PORTR</name>
<comment type="caution">
    <text evidence="1">The sequence shown here is derived from an EMBL/GenBank/DDBJ whole genome shotgun (WGS) entry which is preliminary data.</text>
</comment>
<evidence type="ECO:0000313" key="1">
    <source>
        <dbReference type="EMBL" id="MPC39509.1"/>
    </source>
</evidence>
<dbReference type="AlphaFoldDB" id="A0A5B7F2Q3"/>
<sequence>MTLHNVPVNTSQYLKKLQRTLPSTCEEMKMKSPKINEDMDHPFSVGDAVLVKVPPLHHNHKLLPCWQEPFTITSLPLLIQITYDTGDIFHAKLFHMPASQQQGTLQVDHATLQHGENWQLYVTPAFTHHKPDVVATDH</sequence>
<keyword evidence="2" id="KW-1185">Reference proteome</keyword>
<evidence type="ECO:0000313" key="2">
    <source>
        <dbReference type="Proteomes" id="UP000324222"/>
    </source>
</evidence>
<proteinExistence type="predicted"/>
<reference evidence="1 2" key="1">
    <citation type="submission" date="2019-05" db="EMBL/GenBank/DDBJ databases">
        <title>Another draft genome of Portunus trituberculatus and its Hox gene families provides insights of decapod evolution.</title>
        <authorList>
            <person name="Jeong J.-H."/>
            <person name="Song I."/>
            <person name="Kim S."/>
            <person name="Choi T."/>
            <person name="Kim D."/>
            <person name="Ryu S."/>
            <person name="Kim W."/>
        </authorList>
    </citation>
    <scope>NUCLEOTIDE SEQUENCE [LARGE SCALE GENOMIC DNA]</scope>
    <source>
        <tissue evidence="1">Muscle</tissue>
    </source>
</reference>
<accession>A0A5B7F2Q3</accession>
<dbReference type="Proteomes" id="UP000324222">
    <property type="component" value="Unassembled WGS sequence"/>
</dbReference>
<protein>
    <submittedName>
        <fullName evidence="1">Uncharacterized protein</fullName>
    </submittedName>
</protein>
<organism evidence="1 2">
    <name type="scientific">Portunus trituberculatus</name>
    <name type="common">Swimming crab</name>
    <name type="synonym">Neptunus trituberculatus</name>
    <dbReference type="NCBI Taxonomy" id="210409"/>
    <lineage>
        <taxon>Eukaryota</taxon>
        <taxon>Metazoa</taxon>
        <taxon>Ecdysozoa</taxon>
        <taxon>Arthropoda</taxon>
        <taxon>Crustacea</taxon>
        <taxon>Multicrustacea</taxon>
        <taxon>Malacostraca</taxon>
        <taxon>Eumalacostraca</taxon>
        <taxon>Eucarida</taxon>
        <taxon>Decapoda</taxon>
        <taxon>Pleocyemata</taxon>
        <taxon>Brachyura</taxon>
        <taxon>Eubrachyura</taxon>
        <taxon>Portunoidea</taxon>
        <taxon>Portunidae</taxon>
        <taxon>Portuninae</taxon>
        <taxon>Portunus</taxon>
    </lineage>
</organism>